<dbReference type="OrthoDB" id="1936908at2759"/>
<organism evidence="1 2">
    <name type="scientific">Colocasia esculenta</name>
    <name type="common">Wild taro</name>
    <name type="synonym">Arum esculentum</name>
    <dbReference type="NCBI Taxonomy" id="4460"/>
    <lineage>
        <taxon>Eukaryota</taxon>
        <taxon>Viridiplantae</taxon>
        <taxon>Streptophyta</taxon>
        <taxon>Embryophyta</taxon>
        <taxon>Tracheophyta</taxon>
        <taxon>Spermatophyta</taxon>
        <taxon>Magnoliopsida</taxon>
        <taxon>Liliopsida</taxon>
        <taxon>Araceae</taxon>
        <taxon>Aroideae</taxon>
        <taxon>Colocasieae</taxon>
        <taxon>Colocasia</taxon>
    </lineage>
</organism>
<name>A0A843U1H2_COLES</name>
<gene>
    <name evidence="1" type="ORF">Taro_007852</name>
</gene>
<dbReference type="Proteomes" id="UP000652761">
    <property type="component" value="Unassembled WGS sequence"/>
</dbReference>
<protein>
    <submittedName>
        <fullName evidence="1">Uncharacterized protein</fullName>
    </submittedName>
</protein>
<dbReference type="EMBL" id="NMUH01000252">
    <property type="protein sequence ID" value="MQL75464.1"/>
    <property type="molecule type" value="Genomic_DNA"/>
</dbReference>
<sequence length="85" mass="9370">MACDDAVNLCERPAPCRLVLKDRITMTGCGKRSAQSRRYEQNRKLKNFVKGLKPSVRAMLLELDSHTLEGILGVATKQGSRAGPI</sequence>
<reference evidence="1" key="1">
    <citation type="submission" date="2017-07" db="EMBL/GenBank/DDBJ databases">
        <title>Taro Niue Genome Assembly and Annotation.</title>
        <authorList>
            <person name="Atibalentja N."/>
            <person name="Keating K."/>
            <person name="Fields C.J."/>
        </authorList>
    </citation>
    <scope>NUCLEOTIDE SEQUENCE</scope>
    <source>
        <strain evidence="1">Niue_2</strain>
        <tissue evidence="1">Leaf</tissue>
    </source>
</reference>
<accession>A0A843U1H2</accession>
<dbReference type="AlphaFoldDB" id="A0A843U1H2"/>
<keyword evidence="2" id="KW-1185">Reference proteome</keyword>
<evidence type="ECO:0000313" key="2">
    <source>
        <dbReference type="Proteomes" id="UP000652761"/>
    </source>
</evidence>
<comment type="caution">
    <text evidence="1">The sequence shown here is derived from an EMBL/GenBank/DDBJ whole genome shotgun (WGS) entry which is preliminary data.</text>
</comment>
<proteinExistence type="predicted"/>
<evidence type="ECO:0000313" key="1">
    <source>
        <dbReference type="EMBL" id="MQL75464.1"/>
    </source>
</evidence>